<accession>A0A6C0LNF0</accession>
<keyword evidence="1" id="KW-0677">Repeat</keyword>
<evidence type="ECO:0000313" key="3">
    <source>
        <dbReference type="EMBL" id="QHU30802.1"/>
    </source>
</evidence>
<organism evidence="3">
    <name type="scientific">viral metagenome</name>
    <dbReference type="NCBI Taxonomy" id="1070528"/>
    <lineage>
        <taxon>unclassified sequences</taxon>
        <taxon>metagenomes</taxon>
        <taxon>organismal metagenomes</taxon>
    </lineage>
</organism>
<dbReference type="SUPFAM" id="SSF82185">
    <property type="entry name" value="Histone H3 K4-specific methyltransferase SET7/9 N-terminal domain"/>
    <property type="match status" value="3"/>
</dbReference>
<evidence type="ECO:0000256" key="1">
    <source>
        <dbReference type="ARBA" id="ARBA00022737"/>
    </source>
</evidence>
<reference evidence="3" key="1">
    <citation type="journal article" date="2020" name="Nature">
        <title>Giant virus diversity and host interactions through global metagenomics.</title>
        <authorList>
            <person name="Schulz F."/>
            <person name="Roux S."/>
            <person name="Paez-Espino D."/>
            <person name="Jungbluth S."/>
            <person name="Walsh D.A."/>
            <person name="Denef V.J."/>
            <person name="McMahon K.D."/>
            <person name="Konstantinidis K.T."/>
            <person name="Eloe-Fadrosh E.A."/>
            <person name="Kyrpides N.C."/>
            <person name="Woyke T."/>
        </authorList>
    </citation>
    <scope>NUCLEOTIDE SEQUENCE</scope>
    <source>
        <strain evidence="3">GVMAG-M-3300027892-73</strain>
    </source>
</reference>
<dbReference type="PANTHER" id="PTHR43215">
    <property type="entry name" value="RADIAL SPOKE HEAD 1 HOMOLOG"/>
    <property type="match status" value="1"/>
</dbReference>
<proteinExistence type="predicted"/>
<evidence type="ECO:0000256" key="2">
    <source>
        <dbReference type="SAM" id="MobiDB-lite"/>
    </source>
</evidence>
<feature type="region of interest" description="Disordered" evidence="2">
    <location>
        <begin position="1"/>
        <end position="26"/>
    </location>
</feature>
<name>A0A6C0LNF0_9ZZZZ</name>
<dbReference type="SMART" id="SM00698">
    <property type="entry name" value="MORN"/>
    <property type="match status" value="9"/>
</dbReference>
<dbReference type="Gene3D" id="2.20.110.10">
    <property type="entry name" value="Histone H3 K4-specific methyltransferase SET7/9 N-terminal domain"/>
    <property type="match status" value="4"/>
</dbReference>
<feature type="region of interest" description="Disordered" evidence="2">
    <location>
        <begin position="544"/>
        <end position="568"/>
    </location>
</feature>
<dbReference type="Pfam" id="PF02493">
    <property type="entry name" value="MORN"/>
    <property type="match status" value="9"/>
</dbReference>
<dbReference type="AlphaFoldDB" id="A0A6C0LNF0"/>
<dbReference type="EMBL" id="MN740520">
    <property type="protein sequence ID" value="QHU30802.1"/>
    <property type="molecule type" value="Genomic_DNA"/>
</dbReference>
<dbReference type="PANTHER" id="PTHR43215:SF14">
    <property type="entry name" value="RADIAL SPOKE HEAD 1 HOMOLOG"/>
    <property type="match status" value="1"/>
</dbReference>
<protein>
    <submittedName>
        <fullName evidence="3">Uncharacterized protein</fullName>
    </submittedName>
</protein>
<feature type="compositionally biased region" description="Basic residues" evidence="2">
    <location>
        <begin position="1"/>
        <end position="22"/>
    </location>
</feature>
<dbReference type="InterPro" id="IPR003409">
    <property type="entry name" value="MORN"/>
</dbReference>
<sequence>MKYLTKRKGKPRGRGRVRKTIKRGGGDETKTFSDGTYVGNIANDLPEGVGKMTYENGDIYDGKWRQGKKDGNGKMTYKNVGVFESVWRNDLASDYGTMIYANGDKYTGYIINGKKTNGLHGFSTMKYANGDVYFGNWKNDMKEGDGTMTYNNKDKYTGNWVNDMREGVGKMTYQSGEIYEGNWHEDTRSNSGKAKIKYPNGDQYKGDLVDDLKQGNGEMYYVNGDDYTGGWIEDKKSGSGKMKYANGNAYEGDWVNDLRQGHGFAYDYDTDTTYEGTWNNDAPTAPFRPQAVIDPYQIHKFTANIDFQELNAFLKDHASKDQDLPPLYHDQPQVGEFANYIDVSMKTIIKNVDAGKIEKRLEDLKSVMENALNNLNYQEFTSKLLTGVFLSLKYAQLQTPAFKEAYLDSYLDDTCMAHGDYKSVQTLSCAGGSIERFVTSLSPAATTALTTDEVSEEQKDEYKKLIEMISRNPQGQVPLLAVEWFKLHPDGKGLENMDTEQRKANLKAYIKETVTNDTPEVDTFINDYMENFDYENDAFTYKGGRRTRKRIRKRRIKKTKKRKKKARN</sequence>